<dbReference type="EMBL" id="BK032629">
    <property type="protein sequence ID" value="DAF52094.1"/>
    <property type="molecule type" value="Genomic_DNA"/>
</dbReference>
<reference evidence="1" key="1">
    <citation type="journal article" date="2021" name="Proc. Natl. Acad. Sci. U.S.A.">
        <title>A Catalog of Tens of Thousands of Viruses from Human Metagenomes Reveals Hidden Associations with Chronic Diseases.</title>
        <authorList>
            <person name="Tisza M.J."/>
            <person name="Buck C.B."/>
        </authorList>
    </citation>
    <scope>NUCLEOTIDE SEQUENCE</scope>
    <source>
        <strain evidence="1">CtPoO4</strain>
    </source>
</reference>
<accession>A0A8S5SMA1</accession>
<name>A0A8S5SMA1_9CAUD</name>
<protein>
    <submittedName>
        <fullName evidence="1">Uncharacterized protein</fullName>
    </submittedName>
</protein>
<proteinExistence type="predicted"/>
<evidence type="ECO:0000313" key="1">
    <source>
        <dbReference type="EMBL" id="DAF52094.1"/>
    </source>
</evidence>
<organism evidence="1">
    <name type="scientific">Myoviridae sp. ctPoO4</name>
    <dbReference type="NCBI Taxonomy" id="2827685"/>
    <lineage>
        <taxon>Viruses</taxon>
        <taxon>Duplodnaviria</taxon>
        <taxon>Heunggongvirae</taxon>
        <taxon>Uroviricota</taxon>
        <taxon>Caudoviricetes</taxon>
    </lineage>
</organism>
<sequence>MKENEVSYRILYIDGERIISEESVIGSNSILEQLESIIAKIELSKPTGQLQSITDISNNTGNSFNIFRKLRFQRIKFKQKLFKILFYKLLLGYKPSSESHIACFYVERNYNISPNSIICSTYKI</sequence>